<keyword evidence="2" id="KW-1185">Reference proteome</keyword>
<accession>A0AAD9NKD2</accession>
<comment type="caution">
    <text evidence="1">The sequence shown here is derived from an EMBL/GenBank/DDBJ whole genome shotgun (WGS) entry which is preliminary data.</text>
</comment>
<reference evidence="1" key="1">
    <citation type="journal article" date="2023" name="Mol. Biol. Evol.">
        <title>Third-Generation Sequencing Reveals the Adaptive Role of the Epigenome in Three Deep-Sea Polychaetes.</title>
        <authorList>
            <person name="Perez M."/>
            <person name="Aroh O."/>
            <person name="Sun Y."/>
            <person name="Lan Y."/>
            <person name="Juniper S.K."/>
            <person name="Young C.R."/>
            <person name="Angers B."/>
            <person name="Qian P.Y."/>
        </authorList>
    </citation>
    <scope>NUCLEOTIDE SEQUENCE</scope>
    <source>
        <strain evidence="1">R07B-5</strain>
    </source>
</reference>
<evidence type="ECO:0000313" key="2">
    <source>
        <dbReference type="Proteomes" id="UP001209878"/>
    </source>
</evidence>
<gene>
    <name evidence="1" type="ORF">NP493_889g01034</name>
</gene>
<sequence>MDDTPMSLLLMEDYICPRWPATIMHRMNQNTIKPEYNTHYYYYGGGQRDQVWKFRSNPELPPLPRPPLHIRLYGLGLYDVIDYIREPPTTPREFRQQGYFSCRPACDVSPQLLQQARSRRLIDDHQRNVAPNVLGGVRRSDFYMFPVPPISRPICREPTYKHPGWCTSRDFGGGKPTRGIAG</sequence>
<dbReference type="AlphaFoldDB" id="A0AAD9NKD2"/>
<name>A0AAD9NKD2_RIDPI</name>
<evidence type="ECO:0000313" key="1">
    <source>
        <dbReference type="EMBL" id="KAK2173260.1"/>
    </source>
</evidence>
<dbReference type="EMBL" id="JAODUO010000889">
    <property type="protein sequence ID" value="KAK2173260.1"/>
    <property type="molecule type" value="Genomic_DNA"/>
</dbReference>
<dbReference type="Proteomes" id="UP001209878">
    <property type="component" value="Unassembled WGS sequence"/>
</dbReference>
<proteinExistence type="predicted"/>
<organism evidence="1 2">
    <name type="scientific">Ridgeia piscesae</name>
    <name type="common">Tubeworm</name>
    <dbReference type="NCBI Taxonomy" id="27915"/>
    <lineage>
        <taxon>Eukaryota</taxon>
        <taxon>Metazoa</taxon>
        <taxon>Spiralia</taxon>
        <taxon>Lophotrochozoa</taxon>
        <taxon>Annelida</taxon>
        <taxon>Polychaeta</taxon>
        <taxon>Sedentaria</taxon>
        <taxon>Canalipalpata</taxon>
        <taxon>Sabellida</taxon>
        <taxon>Siboglinidae</taxon>
        <taxon>Ridgeia</taxon>
    </lineage>
</organism>
<protein>
    <submittedName>
        <fullName evidence="1">Uncharacterized protein</fullName>
    </submittedName>
</protein>